<gene>
    <name evidence="2" type="ORF">DE4585_04382</name>
</gene>
<dbReference type="InterPro" id="IPR046572">
    <property type="entry name" value="DUF6632"/>
</dbReference>
<evidence type="ECO:0000313" key="3">
    <source>
        <dbReference type="Proteomes" id="UP000295117"/>
    </source>
</evidence>
<sequence length="187" mass="20665">MNKDVVRFLDTYKGDLNVSDAVSRGNRGAFVASWLPLGLSLYALVQLAIWSAELATTATHQPEKLGGILAEKLGIPFLKTLGDFLFHIFAWGHGNHAPEVMLGSVYVVWSLFLLVAARKPQANRTFIEFTIAGNLAHWFAMSIMALTMYGQLYHLYTDCLVPLLSAAFVAAVWIPARQYYKAEGTLA</sequence>
<reference evidence="2 3" key="1">
    <citation type="journal article" date="2019" name="Sci. Rep.">
        <title>Extended insight into the Mycobacterium chelonae-abscessus complex through whole genome sequencing of Mycobacterium salmoniphilum outbreak and Mycobacterium salmoniphilum-like strains.</title>
        <authorList>
            <person name="Behra P.R.K."/>
            <person name="Das S."/>
            <person name="Pettersson B.M.F."/>
            <person name="Shirreff L."/>
            <person name="DuCote T."/>
            <person name="Jacobsson K.G."/>
            <person name="Ennis D.G."/>
            <person name="Kirsebom L.A."/>
        </authorList>
    </citation>
    <scope>NUCLEOTIDE SEQUENCE [LARGE SCALE GENOMIC DNA]</scope>
    <source>
        <strain evidence="2 3">DE 4585</strain>
    </source>
</reference>
<protein>
    <submittedName>
        <fullName evidence="2">Uncharacterized protein</fullName>
    </submittedName>
</protein>
<dbReference type="EMBL" id="PECH01000009">
    <property type="protein sequence ID" value="TDZ78545.1"/>
    <property type="molecule type" value="Genomic_DNA"/>
</dbReference>
<dbReference type="AlphaFoldDB" id="A0A4R8RWH4"/>
<feature type="transmembrane region" description="Helical" evidence="1">
    <location>
        <begin position="100"/>
        <end position="117"/>
    </location>
</feature>
<keyword evidence="1" id="KW-0472">Membrane</keyword>
<feature type="transmembrane region" description="Helical" evidence="1">
    <location>
        <begin position="129"/>
        <end position="149"/>
    </location>
</feature>
<organism evidence="2 3">
    <name type="scientific">Mycobacteroides salmoniphilum</name>
    <dbReference type="NCBI Taxonomy" id="404941"/>
    <lineage>
        <taxon>Bacteria</taxon>
        <taxon>Bacillati</taxon>
        <taxon>Actinomycetota</taxon>
        <taxon>Actinomycetes</taxon>
        <taxon>Mycobacteriales</taxon>
        <taxon>Mycobacteriaceae</taxon>
        <taxon>Mycobacteroides</taxon>
    </lineage>
</organism>
<keyword evidence="1" id="KW-1133">Transmembrane helix</keyword>
<proteinExistence type="predicted"/>
<name>A0A4R8RWH4_9MYCO</name>
<dbReference type="Pfam" id="PF20337">
    <property type="entry name" value="DUF6632"/>
    <property type="match status" value="1"/>
</dbReference>
<feature type="transmembrane region" description="Helical" evidence="1">
    <location>
        <begin position="155"/>
        <end position="174"/>
    </location>
</feature>
<accession>A0A4R8RWH4</accession>
<keyword evidence="1" id="KW-0812">Transmembrane</keyword>
<feature type="transmembrane region" description="Helical" evidence="1">
    <location>
        <begin position="31"/>
        <end position="52"/>
    </location>
</feature>
<comment type="caution">
    <text evidence="2">The sequence shown here is derived from an EMBL/GenBank/DDBJ whole genome shotgun (WGS) entry which is preliminary data.</text>
</comment>
<evidence type="ECO:0000313" key="2">
    <source>
        <dbReference type="EMBL" id="TDZ78545.1"/>
    </source>
</evidence>
<evidence type="ECO:0000256" key="1">
    <source>
        <dbReference type="SAM" id="Phobius"/>
    </source>
</evidence>
<dbReference type="Proteomes" id="UP000295117">
    <property type="component" value="Unassembled WGS sequence"/>
</dbReference>